<evidence type="ECO:0000313" key="1">
    <source>
        <dbReference type="EMBL" id="GAA5807503.1"/>
    </source>
</evidence>
<dbReference type="PANTHER" id="PTHR17985">
    <property type="entry name" value="SER/THR-RICH PROTEIN T10 IN DGCR REGION"/>
    <property type="match status" value="1"/>
</dbReference>
<gene>
    <name evidence="1" type="ORF">MFLAVUS_000866</name>
</gene>
<sequence length="272" mass="31130">MFDNHPKYRFVFAANRDEFLQRPTSRAKFWDAPHDNILAGIDLEQNILGTWLGITKQGRFAALTNFRETNFQGLVSRGVLVRDFLWSSESVHTAVQHVKEQESAFGGFSLVCFDFSKQPTEMEYCTNRENQPITPLEPGIIYGLSNSVLTMPWPKVKQGQGILEEILRKYDGEDEEAMTEALFNLLGTSKPMSDPTHLPQVLTDLSERICVPKFDFPIKTIKQPAYATKTSTLVLIDHNNRVTFVERDWHNEDMSLTASGEYKDVVHHFDLE</sequence>
<accession>A0ABP9YKX1</accession>
<dbReference type="EMBL" id="BAABUK010000002">
    <property type="protein sequence ID" value="GAA5807503.1"/>
    <property type="molecule type" value="Genomic_DNA"/>
</dbReference>
<name>A0ABP9YKX1_9FUNG</name>
<organism evidence="1 2">
    <name type="scientific">Mucor flavus</name>
    <dbReference type="NCBI Taxonomy" id="439312"/>
    <lineage>
        <taxon>Eukaryota</taxon>
        <taxon>Fungi</taxon>
        <taxon>Fungi incertae sedis</taxon>
        <taxon>Mucoromycota</taxon>
        <taxon>Mucoromycotina</taxon>
        <taxon>Mucoromycetes</taxon>
        <taxon>Mucorales</taxon>
        <taxon>Mucorineae</taxon>
        <taxon>Mucoraceae</taxon>
        <taxon>Mucor</taxon>
    </lineage>
</organism>
<keyword evidence="2" id="KW-1185">Reference proteome</keyword>
<reference evidence="1 2" key="1">
    <citation type="submission" date="2024-04" db="EMBL/GenBank/DDBJ databases">
        <title>genome sequences of Mucor flavus KT1a and Helicostylum pulchrum KT1b strains isolated from the surface of a dry-aged beef.</title>
        <authorList>
            <person name="Toyotome T."/>
            <person name="Hosono M."/>
            <person name="Torimaru M."/>
            <person name="Fukuda K."/>
            <person name="Mikami N."/>
        </authorList>
    </citation>
    <scope>NUCLEOTIDE SEQUENCE [LARGE SCALE GENOMIC DNA]</scope>
    <source>
        <strain evidence="1 2">KT1a</strain>
    </source>
</reference>
<comment type="caution">
    <text evidence="1">The sequence shown here is derived from an EMBL/GenBank/DDBJ whole genome shotgun (WGS) entry which is preliminary data.</text>
</comment>
<dbReference type="Proteomes" id="UP001473302">
    <property type="component" value="Unassembled WGS sequence"/>
</dbReference>
<dbReference type="Pfam" id="PF05742">
    <property type="entry name" value="TANGO2"/>
    <property type="match status" value="1"/>
</dbReference>
<dbReference type="PANTHER" id="PTHR17985:SF8">
    <property type="entry name" value="TRANSPORT AND GOLGI ORGANIZATION PROTEIN 2 HOMOLOG"/>
    <property type="match status" value="1"/>
</dbReference>
<proteinExistence type="predicted"/>
<dbReference type="InterPro" id="IPR008551">
    <property type="entry name" value="TANGO2"/>
</dbReference>
<protein>
    <submittedName>
        <fullName evidence="1">Uncharacterized protein</fullName>
    </submittedName>
</protein>
<evidence type="ECO:0000313" key="2">
    <source>
        <dbReference type="Proteomes" id="UP001473302"/>
    </source>
</evidence>